<dbReference type="RefSeq" id="WP_210809090.1">
    <property type="nucleotide sequence ID" value="NZ_JAGQDG010000004.1"/>
</dbReference>
<comment type="caution">
    <text evidence="1">The sequence shown here is derived from an EMBL/GenBank/DDBJ whole genome shotgun (WGS) entry which is preliminary data.</text>
</comment>
<sequence length="402" mass="43669">MTQATLPFADDTPTTVAPYAADRCGFGLGWDHARHGLLPPAQHLLPQNPLRQGWEAGRAAFGTRTLAATPAVQAWLDLRLEAWQHGRHFEEIQVTPHYLAQLWVERCPISRRPLQALQGLGTAESEHLEPARMARLQGEAGYAAGHLAVISLRAAQAMQGRRWDDARLMAVLAAARESAAGGAAPGPAGNSDDSDALSSSEWARLATLMSFVTPLPHEVAAAVPLRVLPPNRLRLLNPIQGLQVIITRQIARPGFAARLGQLAALLPSPSLQRDFHKVVHGLLPRAWDGGRPLTEGQWRERLEDAWADPRLMRCWQRFALQLTAEQAEDLVTQAARKGLVGHTQQVQIHAPEQATEGWALESGGYVSRAHRSSQQAPARSGFKRLGAKLPYSATTAAAASQA</sequence>
<evidence type="ECO:0000313" key="1">
    <source>
        <dbReference type="EMBL" id="MBQ0935795.1"/>
    </source>
</evidence>
<organism evidence="1 2">
    <name type="scientific">Ideonella paludis</name>
    <dbReference type="NCBI Taxonomy" id="1233411"/>
    <lineage>
        <taxon>Bacteria</taxon>
        <taxon>Pseudomonadati</taxon>
        <taxon>Pseudomonadota</taxon>
        <taxon>Betaproteobacteria</taxon>
        <taxon>Burkholderiales</taxon>
        <taxon>Sphaerotilaceae</taxon>
        <taxon>Ideonella</taxon>
    </lineage>
</organism>
<gene>
    <name evidence="1" type="ORF">KAK11_10680</name>
</gene>
<protein>
    <submittedName>
        <fullName evidence="1">Uncharacterized protein</fullName>
    </submittedName>
</protein>
<accession>A0ABS5DXD0</accession>
<dbReference type="EMBL" id="JAGQDG010000004">
    <property type="protein sequence ID" value="MBQ0935795.1"/>
    <property type="molecule type" value="Genomic_DNA"/>
</dbReference>
<reference evidence="1 2" key="1">
    <citation type="submission" date="2021-04" db="EMBL/GenBank/DDBJ databases">
        <title>The genome sequence of type strain Ideonella paludis KCTC 32238.</title>
        <authorList>
            <person name="Liu Y."/>
        </authorList>
    </citation>
    <scope>NUCLEOTIDE SEQUENCE [LARGE SCALE GENOMIC DNA]</scope>
    <source>
        <strain evidence="1 2">KCTC 32238</strain>
    </source>
</reference>
<evidence type="ECO:0000313" key="2">
    <source>
        <dbReference type="Proteomes" id="UP000672097"/>
    </source>
</evidence>
<keyword evidence="2" id="KW-1185">Reference proteome</keyword>
<name>A0ABS5DXD0_9BURK</name>
<proteinExistence type="predicted"/>
<dbReference type="Proteomes" id="UP000672097">
    <property type="component" value="Unassembled WGS sequence"/>
</dbReference>